<reference evidence="3 5" key="1">
    <citation type="submission" date="2017-05" db="EMBL/GenBank/DDBJ databases">
        <title>Draft genome sequence of MDR A. baumannii AB360.</title>
        <authorList>
            <person name="Wareham D.W."/>
            <person name="Bean D.C."/>
        </authorList>
    </citation>
    <scope>NUCLEOTIDE SEQUENCE [LARGE SCALE GENOMIC DNA]</scope>
    <source>
        <strain evidence="3 5">AB360</strain>
    </source>
</reference>
<name>A0A090BAJ1_ACIBA</name>
<reference evidence="2 6" key="2">
    <citation type="submission" date="2020-02" db="EMBL/GenBank/DDBJ databases">
        <title>Whole genome shot-gun sequencing of clinical Carbapenem resistant A. baumannii.</title>
        <authorList>
            <person name="Veeraraghavan B."/>
            <person name="Mathur P."/>
            <person name="Vijayakumar S."/>
            <person name="Vasudevan K."/>
            <person name="Lincy M."/>
            <person name="Kirubananthan A."/>
        </authorList>
    </citation>
    <scope>NUCLEOTIDE SEQUENCE [LARGE SCALE GENOMIC DNA]</scope>
    <source>
        <strain evidence="2 6">SP816</strain>
    </source>
</reference>
<dbReference type="EMBL" id="JAAGTY010000017">
    <property type="protein sequence ID" value="NDW42339.1"/>
    <property type="molecule type" value="Genomic_DNA"/>
</dbReference>
<sequence length="195" mass="22888">MPNQFETHTSDVGTTIHLKMNGENLENLIIWDRVIVTTYDIFFVCIAFEAYTENEGIQIFIVLLLFLLFLFYKHYEYRKNKRWAKNAEETFFISKNNLRISKDCLGKNLLTKDINTQKIIEIVYRPWSGGAYPPFLPEFHQGTIHLIGYDDGCSFGINLNKEEAEAFITELRSLIMQCQEPRHFIFAPHMHLAKD</sequence>
<evidence type="ECO:0000313" key="4">
    <source>
        <dbReference type="EMBL" id="QTK45259.1"/>
    </source>
</evidence>
<dbReference type="EMBL" id="CP072270">
    <property type="protein sequence ID" value="QTK45259.1"/>
    <property type="molecule type" value="Genomic_DNA"/>
</dbReference>
<evidence type="ECO:0000256" key="1">
    <source>
        <dbReference type="SAM" id="Phobius"/>
    </source>
</evidence>
<dbReference type="EMBL" id="NGKM01000002">
    <property type="protein sequence ID" value="OWK67951.1"/>
    <property type="molecule type" value="Genomic_DNA"/>
</dbReference>
<feature type="transmembrane region" description="Helical" evidence="1">
    <location>
        <begin position="28"/>
        <end position="51"/>
    </location>
</feature>
<keyword evidence="1" id="KW-0472">Membrane</keyword>
<feature type="transmembrane region" description="Helical" evidence="1">
    <location>
        <begin position="57"/>
        <end position="75"/>
    </location>
</feature>
<keyword evidence="1" id="KW-0812">Transmembrane</keyword>
<dbReference type="Proteomes" id="UP000664966">
    <property type="component" value="Chromosome"/>
</dbReference>
<evidence type="ECO:0000313" key="5">
    <source>
        <dbReference type="Proteomes" id="UP000197394"/>
    </source>
</evidence>
<evidence type="ECO:0000313" key="6">
    <source>
        <dbReference type="Proteomes" id="UP000470018"/>
    </source>
</evidence>
<dbReference type="RefSeq" id="WP_031379788.1">
    <property type="nucleotide sequence ID" value="NZ_AP014649.1"/>
</dbReference>
<evidence type="ECO:0000313" key="3">
    <source>
        <dbReference type="EMBL" id="OWK67951.1"/>
    </source>
</evidence>
<dbReference type="Proteomes" id="UP000197394">
    <property type="component" value="Unassembled WGS sequence"/>
</dbReference>
<reference evidence="4" key="3">
    <citation type="submission" date="2021-03" db="EMBL/GenBank/DDBJ databases">
        <title>Complete genome sequencing of Acinetobacter baumannii.</title>
        <authorList>
            <person name="Yadav B."/>
            <person name="Makwana N."/>
            <person name="Kharat A.S."/>
            <person name="Veeraraghavan B."/>
            <person name="Vijayakumar S."/>
            <person name="Priya M."/>
        </authorList>
    </citation>
    <scope>NUCLEOTIDE SEQUENCE</scope>
    <source>
        <strain evidence="4">KSK6</strain>
    </source>
</reference>
<gene>
    <name evidence="3" type="ORF">CBE85_03300</name>
    <name evidence="2" type="ORF">G3N53_14780</name>
    <name evidence="4" type="ORF">J6E47_09510</name>
</gene>
<proteinExistence type="predicted"/>
<protein>
    <submittedName>
        <fullName evidence="3">Uncharacterized protein</fullName>
    </submittedName>
</protein>
<dbReference type="Proteomes" id="UP000470018">
    <property type="component" value="Unassembled WGS sequence"/>
</dbReference>
<accession>A0A090BAJ1</accession>
<evidence type="ECO:0000313" key="2">
    <source>
        <dbReference type="EMBL" id="NDW42339.1"/>
    </source>
</evidence>
<organism evidence="3 5">
    <name type="scientific">Acinetobacter baumannii</name>
    <dbReference type="NCBI Taxonomy" id="470"/>
    <lineage>
        <taxon>Bacteria</taxon>
        <taxon>Pseudomonadati</taxon>
        <taxon>Pseudomonadota</taxon>
        <taxon>Gammaproteobacteria</taxon>
        <taxon>Moraxellales</taxon>
        <taxon>Moraxellaceae</taxon>
        <taxon>Acinetobacter</taxon>
        <taxon>Acinetobacter calcoaceticus/baumannii complex</taxon>
    </lineage>
</organism>
<dbReference type="AlphaFoldDB" id="A0A090BAJ1"/>
<keyword evidence="1" id="KW-1133">Transmembrane helix</keyword>